<feature type="region of interest" description="Disordered" evidence="9">
    <location>
        <begin position="1"/>
        <end position="109"/>
    </location>
</feature>
<dbReference type="GO" id="GO:0052905">
    <property type="term" value="F:tRNA (guanosine(9)-N1)-methyltransferase activity"/>
    <property type="evidence" value="ECO:0007669"/>
    <property type="project" value="UniProtKB-EC"/>
</dbReference>
<dbReference type="PANTHER" id="PTHR13563">
    <property type="entry name" value="TRNA (GUANINE-9-) METHYLTRANSFERASE"/>
    <property type="match status" value="1"/>
</dbReference>
<evidence type="ECO:0000256" key="3">
    <source>
        <dbReference type="ARBA" id="ARBA00022603"/>
    </source>
</evidence>
<comment type="catalytic activity">
    <reaction evidence="8">
        <text>guanosine(9) in tRNA + S-adenosyl-L-methionine = N(1)-methylguanosine(9) in tRNA + S-adenosyl-L-homocysteine + H(+)</text>
        <dbReference type="Rhea" id="RHEA:43156"/>
        <dbReference type="Rhea" id="RHEA-COMP:10367"/>
        <dbReference type="Rhea" id="RHEA-COMP:10368"/>
        <dbReference type="ChEBI" id="CHEBI:15378"/>
        <dbReference type="ChEBI" id="CHEBI:57856"/>
        <dbReference type="ChEBI" id="CHEBI:59789"/>
        <dbReference type="ChEBI" id="CHEBI:73542"/>
        <dbReference type="ChEBI" id="CHEBI:74269"/>
        <dbReference type="EC" id="2.1.1.221"/>
    </reaction>
</comment>
<evidence type="ECO:0000256" key="9">
    <source>
        <dbReference type="SAM" id="MobiDB-lite"/>
    </source>
</evidence>
<evidence type="ECO:0000256" key="1">
    <source>
        <dbReference type="ARBA" id="ARBA00012797"/>
    </source>
</evidence>
<organism evidence="11 12">
    <name type="scientific">Myriangium duriaei CBS 260.36</name>
    <dbReference type="NCBI Taxonomy" id="1168546"/>
    <lineage>
        <taxon>Eukaryota</taxon>
        <taxon>Fungi</taxon>
        <taxon>Dikarya</taxon>
        <taxon>Ascomycota</taxon>
        <taxon>Pezizomycotina</taxon>
        <taxon>Dothideomycetes</taxon>
        <taxon>Dothideomycetidae</taxon>
        <taxon>Myriangiales</taxon>
        <taxon>Myriangiaceae</taxon>
        <taxon>Myriangium</taxon>
    </lineage>
</organism>
<reference evidence="11" key="1">
    <citation type="journal article" date="2020" name="Stud. Mycol.">
        <title>101 Dothideomycetes genomes: a test case for predicting lifestyles and emergence of pathogens.</title>
        <authorList>
            <person name="Haridas S."/>
            <person name="Albert R."/>
            <person name="Binder M."/>
            <person name="Bloem J."/>
            <person name="Labutti K."/>
            <person name="Salamov A."/>
            <person name="Andreopoulos B."/>
            <person name="Baker S."/>
            <person name="Barry K."/>
            <person name="Bills G."/>
            <person name="Bluhm B."/>
            <person name="Cannon C."/>
            <person name="Castanera R."/>
            <person name="Culley D."/>
            <person name="Daum C."/>
            <person name="Ezra D."/>
            <person name="Gonzalez J."/>
            <person name="Henrissat B."/>
            <person name="Kuo A."/>
            <person name="Liang C."/>
            <person name="Lipzen A."/>
            <person name="Lutzoni F."/>
            <person name="Magnuson J."/>
            <person name="Mondo S."/>
            <person name="Nolan M."/>
            <person name="Ohm R."/>
            <person name="Pangilinan J."/>
            <person name="Park H.-J."/>
            <person name="Ramirez L."/>
            <person name="Alfaro M."/>
            <person name="Sun H."/>
            <person name="Tritt A."/>
            <person name="Yoshinaga Y."/>
            <person name="Zwiers L.-H."/>
            <person name="Turgeon B."/>
            <person name="Goodwin S."/>
            <person name="Spatafora J."/>
            <person name="Crous P."/>
            <person name="Grigoriev I."/>
        </authorList>
    </citation>
    <scope>NUCLEOTIDE SEQUENCE</scope>
    <source>
        <strain evidence="11">CBS 260.36</strain>
    </source>
</reference>
<dbReference type="PANTHER" id="PTHR13563:SF13">
    <property type="entry name" value="TRNA METHYLTRANSFERASE 10 HOMOLOG A"/>
    <property type="match status" value="1"/>
</dbReference>
<evidence type="ECO:0000313" key="11">
    <source>
        <dbReference type="EMBL" id="KAF2155327.1"/>
    </source>
</evidence>
<feature type="compositionally biased region" description="Basic residues" evidence="9">
    <location>
        <begin position="91"/>
        <end position="105"/>
    </location>
</feature>
<evidence type="ECO:0000259" key="10">
    <source>
        <dbReference type="PROSITE" id="PS51675"/>
    </source>
</evidence>
<evidence type="ECO:0000256" key="6">
    <source>
        <dbReference type="ARBA" id="ARBA00031792"/>
    </source>
</evidence>
<dbReference type="PROSITE" id="PS51675">
    <property type="entry name" value="SAM_MT_TRM10"/>
    <property type="match status" value="1"/>
</dbReference>
<dbReference type="Proteomes" id="UP000799439">
    <property type="component" value="Unassembled WGS sequence"/>
</dbReference>
<feature type="region of interest" description="Disordered" evidence="9">
    <location>
        <begin position="368"/>
        <end position="406"/>
    </location>
</feature>
<dbReference type="CDD" id="cd18089">
    <property type="entry name" value="SPOUT_Trm10-like"/>
    <property type="match status" value="1"/>
</dbReference>
<evidence type="ECO:0000256" key="7">
    <source>
        <dbReference type="ARBA" id="ARBA00032166"/>
    </source>
</evidence>
<dbReference type="GO" id="GO:0000049">
    <property type="term" value="F:tRNA binding"/>
    <property type="evidence" value="ECO:0007669"/>
    <property type="project" value="TreeGrafter"/>
</dbReference>
<dbReference type="InterPro" id="IPR007356">
    <property type="entry name" value="tRNA_m1G_MeTrfase_euk"/>
</dbReference>
<dbReference type="GO" id="GO:0002939">
    <property type="term" value="P:tRNA N1-guanine methylation"/>
    <property type="evidence" value="ECO:0007669"/>
    <property type="project" value="TreeGrafter"/>
</dbReference>
<gene>
    <name evidence="11" type="ORF">K461DRAFT_319752</name>
</gene>
<feature type="compositionally biased region" description="Acidic residues" evidence="9">
    <location>
        <begin position="380"/>
        <end position="392"/>
    </location>
</feature>
<comment type="caution">
    <text evidence="11">The sequence shown here is derived from an EMBL/GenBank/DDBJ whole genome shotgun (WGS) entry which is preliminary data.</text>
</comment>
<keyword evidence="4" id="KW-0808">Transferase</keyword>
<feature type="domain" description="SAM-dependent MTase TRM10-type" evidence="10">
    <location>
        <begin position="125"/>
        <end position="368"/>
    </location>
</feature>
<evidence type="ECO:0000313" key="12">
    <source>
        <dbReference type="Proteomes" id="UP000799439"/>
    </source>
</evidence>
<sequence>MESEERPSKLRKLSHDANPAASEDVISNGPGSATDPISQVEAATTDATPHPPPNTTNAPQIAEDGTPLSKNQLKKLRRQAQWESGREDRAAKRKVKTAAKKARQRAARDESLASAGMTIADYAKQQALLHPRPVQLPITFLIDCGYDKYMRDGERISLAAQITRAYGENRRAKWRGHVVVSSFGGKLRERFEGVLKGGYRRWKGFRVFEEGFGEVGSRGAEWMAGEEGGALEGPFAREEKVEVASDGEGKAEANVDQESAAATAASQQEGEVVYLSSESENTLTELKPYSTYIVGGLVDKNREKGICYRAACQAGIKTARLPIGEYLEMQSRKVLATNHVVEIMLKWLEYRDWGKAFLEVIPKRKGGALKGFGEAKDGEQEAENEGEGNQDDEATRMQWKRSLKLT</sequence>
<dbReference type="GO" id="GO:0005634">
    <property type="term" value="C:nucleus"/>
    <property type="evidence" value="ECO:0007669"/>
    <property type="project" value="TreeGrafter"/>
</dbReference>
<evidence type="ECO:0000256" key="4">
    <source>
        <dbReference type="ARBA" id="ARBA00022679"/>
    </source>
</evidence>
<dbReference type="AlphaFoldDB" id="A0A9P4J8D8"/>
<evidence type="ECO:0000256" key="2">
    <source>
        <dbReference type="ARBA" id="ARBA00020451"/>
    </source>
</evidence>
<proteinExistence type="predicted"/>
<dbReference type="EC" id="2.1.1.221" evidence="1"/>
<protein>
    <recommendedName>
        <fullName evidence="2">tRNA (guanine(9)-N1)-methyltransferase</fullName>
        <ecNumber evidence="1">2.1.1.221</ecNumber>
    </recommendedName>
    <alternativeName>
        <fullName evidence="7">tRNA methyltransferase 10</fullName>
    </alternativeName>
    <alternativeName>
        <fullName evidence="6">tRNA(m1G9)-methyltransferase</fullName>
    </alternativeName>
</protein>
<dbReference type="EMBL" id="ML996083">
    <property type="protein sequence ID" value="KAF2155327.1"/>
    <property type="molecule type" value="Genomic_DNA"/>
</dbReference>
<dbReference type="Gene3D" id="3.40.1280.30">
    <property type="match status" value="1"/>
</dbReference>
<evidence type="ECO:0000256" key="5">
    <source>
        <dbReference type="ARBA" id="ARBA00022691"/>
    </source>
</evidence>
<name>A0A9P4J8D8_9PEZI</name>
<evidence type="ECO:0000256" key="8">
    <source>
        <dbReference type="ARBA" id="ARBA00048434"/>
    </source>
</evidence>
<accession>A0A9P4J8D8</accession>
<dbReference type="OrthoDB" id="278300at2759"/>
<dbReference type="InterPro" id="IPR028564">
    <property type="entry name" value="MT_TRM10-typ"/>
</dbReference>
<keyword evidence="3" id="KW-0489">Methyltransferase</keyword>
<dbReference type="InterPro" id="IPR038459">
    <property type="entry name" value="MT_TRM10-typ_sf"/>
</dbReference>
<keyword evidence="12" id="KW-1185">Reference proteome</keyword>
<keyword evidence="5" id="KW-0949">S-adenosyl-L-methionine</keyword>